<feature type="domain" description="TonB-dependent receptor-like beta-barrel" evidence="14">
    <location>
        <begin position="245"/>
        <end position="726"/>
    </location>
</feature>
<dbReference type="PANTHER" id="PTHR32552">
    <property type="entry name" value="FERRICHROME IRON RECEPTOR-RELATED"/>
    <property type="match status" value="1"/>
</dbReference>
<evidence type="ECO:0000259" key="15">
    <source>
        <dbReference type="Pfam" id="PF07715"/>
    </source>
</evidence>
<dbReference type="InterPro" id="IPR036942">
    <property type="entry name" value="Beta-barrel_TonB_sf"/>
</dbReference>
<evidence type="ECO:0000256" key="11">
    <source>
        <dbReference type="PROSITE-ProRule" id="PRU01360"/>
    </source>
</evidence>
<evidence type="ECO:0000256" key="12">
    <source>
        <dbReference type="RuleBase" id="RU003357"/>
    </source>
</evidence>
<evidence type="ECO:0000256" key="9">
    <source>
        <dbReference type="ARBA" id="ARBA00023136"/>
    </source>
</evidence>
<comment type="caution">
    <text evidence="16">The sequence shown here is derived from an EMBL/GenBank/DDBJ whole genome shotgun (WGS) entry which is preliminary data.</text>
</comment>
<reference evidence="16" key="1">
    <citation type="submission" date="2020-09" db="EMBL/GenBank/DDBJ databases">
        <authorList>
            <person name="Yoon J.-W."/>
        </authorList>
    </citation>
    <scope>NUCLEOTIDE SEQUENCE</scope>
    <source>
        <strain evidence="16">KMU-158</strain>
    </source>
</reference>
<comment type="similarity">
    <text evidence="11 12">Belongs to the TonB-dependent receptor family.</text>
</comment>
<feature type="chain" id="PRO_5037624111" evidence="13">
    <location>
        <begin position="27"/>
        <end position="762"/>
    </location>
</feature>
<evidence type="ECO:0000259" key="14">
    <source>
        <dbReference type="Pfam" id="PF00593"/>
    </source>
</evidence>
<evidence type="ECO:0000256" key="13">
    <source>
        <dbReference type="SAM" id="SignalP"/>
    </source>
</evidence>
<name>A0A927GW12_9GAMM</name>
<dbReference type="PROSITE" id="PS52016">
    <property type="entry name" value="TONB_DEPENDENT_REC_3"/>
    <property type="match status" value="1"/>
</dbReference>
<keyword evidence="5 11" id="KW-0812">Transmembrane</keyword>
<dbReference type="Pfam" id="PF07715">
    <property type="entry name" value="Plug"/>
    <property type="match status" value="1"/>
</dbReference>
<dbReference type="GO" id="GO:0006826">
    <property type="term" value="P:iron ion transport"/>
    <property type="evidence" value="ECO:0007669"/>
    <property type="project" value="UniProtKB-KW"/>
</dbReference>
<accession>A0A927GW12</accession>
<evidence type="ECO:0000256" key="1">
    <source>
        <dbReference type="ARBA" id="ARBA00004571"/>
    </source>
</evidence>
<dbReference type="PANTHER" id="PTHR32552:SF81">
    <property type="entry name" value="TONB-DEPENDENT OUTER MEMBRANE RECEPTOR"/>
    <property type="match status" value="1"/>
</dbReference>
<dbReference type="SUPFAM" id="SSF56935">
    <property type="entry name" value="Porins"/>
    <property type="match status" value="1"/>
</dbReference>
<dbReference type="AlphaFoldDB" id="A0A927GW12"/>
<evidence type="ECO:0000256" key="6">
    <source>
        <dbReference type="ARBA" id="ARBA00023004"/>
    </source>
</evidence>
<keyword evidence="7" id="KW-0406">Ion transport</keyword>
<evidence type="ECO:0000256" key="7">
    <source>
        <dbReference type="ARBA" id="ARBA00023065"/>
    </source>
</evidence>
<evidence type="ECO:0000313" key="17">
    <source>
        <dbReference type="Proteomes" id="UP000610558"/>
    </source>
</evidence>
<dbReference type="Proteomes" id="UP000610558">
    <property type="component" value="Unassembled WGS sequence"/>
</dbReference>
<keyword evidence="10 11" id="KW-0998">Cell outer membrane</keyword>
<keyword evidence="3 11" id="KW-1134">Transmembrane beta strand</keyword>
<proteinExistence type="inferred from homology"/>
<evidence type="ECO:0000256" key="8">
    <source>
        <dbReference type="ARBA" id="ARBA00023077"/>
    </source>
</evidence>
<dbReference type="EMBL" id="JACXLD010000001">
    <property type="protein sequence ID" value="MBD2857944.1"/>
    <property type="molecule type" value="Genomic_DNA"/>
</dbReference>
<evidence type="ECO:0000256" key="4">
    <source>
        <dbReference type="ARBA" id="ARBA00022496"/>
    </source>
</evidence>
<feature type="signal peptide" evidence="13">
    <location>
        <begin position="1"/>
        <end position="26"/>
    </location>
</feature>
<dbReference type="GO" id="GO:0009279">
    <property type="term" value="C:cell outer membrane"/>
    <property type="evidence" value="ECO:0007669"/>
    <property type="project" value="UniProtKB-SubCell"/>
</dbReference>
<sequence length="762" mass="83575">MSNSTFRKLAPSMLLTTAMFAGNSFAQMEEVIVTAQKRAEDLQDVPIAVTAMNEQMLKEAGISNVSGVAVRTPGFSMGEFNPTQPQLYIRGIGSNGDGAASGEQSVAMFIDGVYVNRSAGTGMELFDISSIEVLRGPQGTLWGKNSVAGAINVTTRRPTLEFESALELTAGNLGYTNARGFVSGGITDKIAGKLSLNSKHRDSYVKSVYNPEVEHGEMDSMGARMQLEFQPIDTLTALLTLNYSEDDRTGTAAVPGEDAGSLATMLQRAQDDGFVRKAGFHENYSDTEGFTSMENQGASLKLDWDIGDVTLTSITSHTSNYADMYSDGFNVAAEIWAQYGFLEAAPGVEVPLGRFEVYAFIDEESDLFTQEFRLAGYSEKLKWQAGLYYAKEDTQRIEGQYFDAPLLATFVLGPQGALYSPSIDQALQDNTTTSYAAFGEATYSLTEKLELTFGARFTQETKQYRNEGTMTSVSPVTGLPIVGDPLTPPLEVIYDVEETWKAPTFRAVANYFVGEESMVYASAATGFKSGGFAPSTPQGSTQDEPFNEEKALNLEIGMKTTMLDQTLRINTAIFRTDYEDLQVLQQFECSSCIIPPLITKNAGRAISQGVELEATYLFTDNLVFTGSYAYLDTEYVELGGQLKEDEGNKLRNAPRNAYTAALSYHLPLGDKGFLDSRVEYVYKDQAYQDTANIDFAAIPEYSLVNGRLAYTSPAENWEVSLWGKNLLDEEYYLHNFQLPPFGAIHVPATPRTFGLTVTYTSF</sequence>
<dbReference type="CDD" id="cd01347">
    <property type="entry name" value="ligand_gated_channel"/>
    <property type="match status" value="1"/>
</dbReference>
<keyword evidence="16" id="KW-0675">Receptor</keyword>
<dbReference type="InterPro" id="IPR039426">
    <property type="entry name" value="TonB-dep_rcpt-like"/>
</dbReference>
<keyword evidence="8 12" id="KW-0798">TonB box</keyword>
<protein>
    <submittedName>
        <fullName evidence="16">TonB-dependent receptor</fullName>
    </submittedName>
</protein>
<gene>
    <name evidence="16" type="ORF">IB286_02915</name>
</gene>
<keyword evidence="6" id="KW-0408">Iron</keyword>
<evidence type="ECO:0000256" key="2">
    <source>
        <dbReference type="ARBA" id="ARBA00022448"/>
    </source>
</evidence>
<keyword evidence="17" id="KW-1185">Reference proteome</keyword>
<feature type="domain" description="TonB-dependent receptor plug" evidence="15">
    <location>
        <begin position="42"/>
        <end position="150"/>
    </location>
</feature>
<organism evidence="16 17">
    <name type="scientific">Spongiibacter pelagi</name>
    <dbReference type="NCBI Taxonomy" id="2760804"/>
    <lineage>
        <taxon>Bacteria</taxon>
        <taxon>Pseudomonadati</taxon>
        <taxon>Pseudomonadota</taxon>
        <taxon>Gammaproteobacteria</taxon>
        <taxon>Cellvibrionales</taxon>
        <taxon>Spongiibacteraceae</taxon>
        <taxon>Spongiibacter</taxon>
    </lineage>
</organism>
<dbReference type="InterPro" id="IPR000531">
    <property type="entry name" value="Beta-barrel_TonB"/>
</dbReference>
<keyword evidence="9 11" id="KW-0472">Membrane</keyword>
<evidence type="ECO:0000313" key="16">
    <source>
        <dbReference type="EMBL" id="MBD2857944.1"/>
    </source>
</evidence>
<evidence type="ECO:0000256" key="5">
    <source>
        <dbReference type="ARBA" id="ARBA00022692"/>
    </source>
</evidence>
<dbReference type="InterPro" id="IPR012910">
    <property type="entry name" value="Plug_dom"/>
</dbReference>
<dbReference type="RefSeq" id="WP_190762238.1">
    <property type="nucleotide sequence ID" value="NZ_JACXLD010000001.1"/>
</dbReference>
<keyword evidence="13" id="KW-0732">Signal</keyword>
<dbReference type="Pfam" id="PF00593">
    <property type="entry name" value="TonB_dep_Rec_b-barrel"/>
    <property type="match status" value="1"/>
</dbReference>
<comment type="subcellular location">
    <subcellularLocation>
        <location evidence="1 11">Cell outer membrane</location>
        <topology evidence="1 11">Multi-pass membrane protein</topology>
    </subcellularLocation>
</comment>
<keyword evidence="2 11" id="KW-0813">Transport</keyword>
<evidence type="ECO:0000256" key="3">
    <source>
        <dbReference type="ARBA" id="ARBA00022452"/>
    </source>
</evidence>
<keyword evidence="4" id="KW-0410">Iron transport</keyword>
<evidence type="ECO:0000256" key="10">
    <source>
        <dbReference type="ARBA" id="ARBA00023237"/>
    </source>
</evidence>
<dbReference type="Gene3D" id="2.40.170.20">
    <property type="entry name" value="TonB-dependent receptor, beta-barrel domain"/>
    <property type="match status" value="1"/>
</dbReference>